<protein>
    <submittedName>
        <fullName evidence="1">Uncharacterized protein</fullName>
    </submittedName>
</protein>
<sequence>MLYQLLERLPFSQQGKVAFGTLLALGICAIPVSRKTKAGHDLFSSEKPQEVYDAEIERRREQLNIK</sequence>
<accession>A0AAD5LNM9</accession>
<evidence type="ECO:0000313" key="1">
    <source>
        <dbReference type="EMBL" id="KAJ0407259.1"/>
    </source>
</evidence>
<organism evidence="1 2">
    <name type="scientific">Pythium insidiosum</name>
    <name type="common">Pythiosis disease agent</name>
    <dbReference type="NCBI Taxonomy" id="114742"/>
    <lineage>
        <taxon>Eukaryota</taxon>
        <taxon>Sar</taxon>
        <taxon>Stramenopiles</taxon>
        <taxon>Oomycota</taxon>
        <taxon>Peronosporomycetes</taxon>
        <taxon>Pythiales</taxon>
        <taxon>Pythiaceae</taxon>
        <taxon>Pythium</taxon>
    </lineage>
</organism>
<keyword evidence="2" id="KW-1185">Reference proteome</keyword>
<evidence type="ECO:0000313" key="2">
    <source>
        <dbReference type="Proteomes" id="UP001209570"/>
    </source>
</evidence>
<dbReference type="Proteomes" id="UP001209570">
    <property type="component" value="Unassembled WGS sequence"/>
</dbReference>
<dbReference type="EMBL" id="JAKCXM010000023">
    <property type="protein sequence ID" value="KAJ0407259.1"/>
    <property type="molecule type" value="Genomic_DNA"/>
</dbReference>
<dbReference type="AlphaFoldDB" id="A0AAD5LNM9"/>
<comment type="caution">
    <text evidence="1">The sequence shown here is derived from an EMBL/GenBank/DDBJ whole genome shotgun (WGS) entry which is preliminary data.</text>
</comment>
<name>A0AAD5LNM9_PYTIN</name>
<gene>
    <name evidence="1" type="ORF">P43SY_008034</name>
</gene>
<reference evidence="1" key="1">
    <citation type="submission" date="2021-12" db="EMBL/GenBank/DDBJ databases">
        <title>Prjna785345.</title>
        <authorList>
            <person name="Rujirawat T."/>
            <person name="Krajaejun T."/>
        </authorList>
    </citation>
    <scope>NUCLEOTIDE SEQUENCE</scope>
    <source>
        <strain evidence="1">Pi057C3</strain>
    </source>
</reference>
<proteinExistence type="predicted"/>